<comment type="function">
    <text evidence="1 10">Catalyzes the reversible adenylation of nicotinate mononucleotide (NaMN) to nicotinic acid adenine dinucleotide (NaAD).</text>
</comment>
<dbReference type="Gene3D" id="3.40.50.620">
    <property type="entry name" value="HUPs"/>
    <property type="match status" value="1"/>
</dbReference>
<keyword evidence="3 10" id="KW-0662">Pyridine nucleotide biosynthesis</keyword>
<evidence type="ECO:0000259" key="11">
    <source>
        <dbReference type="Pfam" id="PF01467"/>
    </source>
</evidence>
<gene>
    <name evidence="10" type="primary">nadD</name>
    <name evidence="12" type="ORF">NBRC111894_1880</name>
</gene>
<dbReference type="NCBIfam" id="TIGR00482">
    <property type="entry name" value="nicotinate (nicotinamide) nucleotide adenylyltransferase"/>
    <property type="match status" value="1"/>
</dbReference>
<evidence type="ECO:0000313" key="13">
    <source>
        <dbReference type="Proteomes" id="UP000319716"/>
    </source>
</evidence>
<evidence type="ECO:0000256" key="6">
    <source>
        <dbReference type="ARBA" id="ARBA00022741"/>
    </source>
</evidence>
<evidence type="ECO:0000256" key="3">
    <source>
        <dbReference type="ARBA" id="ARBA00022642"/>
    </source>
</evidence>
<sequence length="195" mass="22421">MAMGKRIGVYGGTFDPPHLMHLLIAEEALEACGLDEVWFLPTYQPPHVQEKHARASAEERADMVGLAIEENDRFKLCRLELERKGKSYTVDTICLLNERYPDDSFYFILGADMVDDLPTWHKVGKLSELTSFIAFNRPGYPESHPDFADVQYIEMPLVDLSSSFLRERLKMGRSCRYFLCDAVINYIKERGLYAN</sequence>
<protein>
    <recommendedName>
        <fullName evidence="10">Probable nicotinate-nucleotide adenylyltransferase</fullName>
        <ecNumber evidence="10">2.7.7.18</ecNumber>
    </recommendedName>
    <alternativeName>
        <fullName evidence="10">Deamido-NAD(+) diphosphorylase</fullName>
    </alternativeName>
    <alternativeName>
        <fullName evidence="10">Deamido-NAD(+) pyrophosphorylase</fullName>
    </alternativeName>
    <alternativeName>
        <fullName evidence="10">Nicotinate mononucleotide adenylyltransferase</fullName>
        <shortName evidence="10">NaMN adenylyltransferase</shortName>
    </alternativeName>
</protein>
<feature type="domain" description="Cytidyltransferase-like" evidence="11">
    <location>
        <begin position="9"/>
        <end position="168"/>
    </location>
</feature>
<dbReference type="NCBIfam" id="NF000841">
    <property type="entry name" value="PRK00071.1-4"/>
    <property type="match status" value="1"/>
</dbReference>
<evidence type="ECO:0000256" key="10">
    <source>
        <dbReference type="HAMAP-Rule" id="MF_00244"/>
    </source>
</evidence>
<keyword evidence="4 10" id="KW-0808">Transferase</keyword>
<dbReference type="NCBIfam" id="NF000840">
    <property type="entry name" value="PRK00071.1-3"/>
    <property type="match status" value="1"/>
</dbReference>
<evidence type="ECO:0000256" key="5">
    <source>
        <dbReference type="ARBA" id="ARBA00022695"/>
    </source>
</evidence>
<dbReference type="PANTHER" id="PTHR39321:SF3">
    <property type="entry name" value="PHOSPHOPANTETHEINE ADENYLYLTRANSFERASE"/>
    <property type="match status" value="1"/>
</dbReference>
<dbReference type="GO" id="GO:0004515">
    <property type="term" value="F:nicotinate-nucleotide adenylyltransferase activity"/>
    <property type="evidence" value="ECO:0007669"/>
    <property type="project" value="UniProtKB-UniRule"/>
</dbReference>
<evidence type="ECO:0000256" key="7">
    <source>
        <dbReference type="ARBA" id="ARBA00022840"/>
    </source>
</evidence>
<comment type="catalytic activity">
    <reaction evidence="9 10">
        <text>nicotinate beta-D-ribonucleotide + ATP + H(+) = deamido-NAD(+) + diphosphate</text>
        <dbReference type="Rhea" id="RHEA:22860"/>
        <dbReference type="ChEBI" id="CHEBI:15378"/>
        <dbReference type="ChEBI" id="CHEBI:30616"/>
        <dbReference type="ChEBI" id="CHEBI:33019"/>
        <dbReference type="ChEBI" id="CHEBI:57502"/>
        <dbReference type="ChEBI" id="CHEBI:58437"/>
        <dbReference type="EC" id="2.7.7.18"/>
    </reaction>
</comment>
<dbReference type="UniPathway" id="UPA00253">
    <property type="reaction ID" value="UER00332"/>
</dbReference>
<keyword evidence="7 10" id="KW-0067">ATP-binding</keyword>
<evidence type="ECO:0000256" key="2">
    <source>
        <dbReference type="ARBA" id="ARBA00005019"/>
    </source>
</evidence>
<dbReference type="HAMAP" id="MF_00244">
    <property type="entry name" value="NaMN_adenylyltr"/>
    <property type="match status" value="1"/>
</dbReference>
<evidence type="ECO:0000313" key="12">
    <source>
        <dbReference type="EMBL" id="GAY76326.1"/>
    </source>
</evidence>
<keyword evidence="5 10" id="KW-0548">Nucleotidyltransferase</keyword>
<evidence type="ECO:0000256" key="9">
    <source>
        <dbReference type="ARBA" id="ARBA00048721"/>
    </source>
</evidence>
<proteinExistence type="inferred from homology"/>
<keyword evidence="8 10" id="KW-0520">NAD</keyword>
<dbReference type="EC" id="2.7.7.18" evidence="10"/>
<comment type="caution">
    <text evidence="12">The sequence shown here is derived from an EMBL/GenBank/DDBJ whole genome shotgun (WGS) entry which is preliminary data.</text>
</comment>
<dbReference type="GO" id="GO:0009435">
    <property type="term" value="P:NAD+ biosynthetic process"/>
    <property type="evidence" value="ECO:0007669"/>
    <property type="project" value="UniProtKB-UniRule"/>
</dbReference>
<dbReference type="InterPro" id="IPR005248">
    <property type="entry name" value="NadD/NMNAT"/>
</dbReference>
<organism evidence="12 13">
    <name type="scientific">Sporolactobacillus inulinus</name>
    <dbReference type="NCBI Taxonomy" id="2078"/>
    <lineage>
        <taxon>Bacteria</taxon>
        <taxon>Bacillati</taxon>
        <taxon>Bacillota</taxon>
        <taxon>Bacilli</taxon>
        <taxon>Bacillales</taxon>
        <taxon>Sporolactobacillaceae</taxon>
        <taxon>Sporolactobacillus</taxon>
    </lineage>
</organism>
<keyword evidence="6 10" id="KW-0547">Nucleotide-binding</keyword>
<dbReference type="GO" id="GO:0005524">
    <property type="term" value="F:ATP binding"/>
    <property type="evidence" value="ECO:0007669"/>
    <property type="project" value="UniProtKB-KW"/>
</dbReference>
<dbReference type="InterPro" id="IPR004821">
    <property type="entry name" value="Cyt_trans-like"/>
</dbReference>
<name>A0A4Y1ZB69_9BACL</name>
<dbReference type="CDD" id="cd02165">
    <property type="entry name" value="NMNAT"/>
    <property type="match status" value="1"/>
</dbReference>
<evidence type="ECO:0000256" key="4">
    <source>
        <dbReference type="ARBA" id="ARBA00022679"/>
    </source>
</evidence>
<evidence type="ECO:0000256" key="8">
    <source>
        <dbReference type="ARBA" id="ARBA00023027"/>
    </source>
</evidence>
<dbReference type="Proteomes" id="UP000319716">
    <property type="component" value="Unassembled WGS sequence"/>
</dbReference>
<accession>A0A4Y1ZB69</accession>
<dbReference type="EMBL" id="BEXB01000013">
    <property type="protein sequence ID" value="GAY76326.1"/>
    <property type="molecule type" value="Genomic_DNA"/>
</dbReference>
<dbReference type="InterPro" id="IPR014729">
    <property type="entry name" value="Rossmann-like_a/b/a_fold"/>
</dbReference>
<dbReference type="Pfam" id="PF01467">
    <property type="entry name" value="CTP_transf_like"/>
    <property type="match status" value="1"/>
</dbReference>
<dbReference type="PANTHER" id="PTHR39321">
    <property type="entry name" value="NICOTINATE-NUCLEOTIDE ADENYLYLTRANSFERASE-RELATED"/>
    <property type="match status" value="1"/>
</dbReference>
<comment type="pathway">
    <text evidence="2 10">Cofactor biosynthesis; NAD(+) biosynthesis; deamido-NAD(+) from nicotinate D-ribonucleotide: step 1/1.</text>
</comment>
<dbReference type="AlphaFoldDB" id="A0A4Y1ZB69"/>
<evidence type="ECO:0000256" key="1">
    <source>
        <dbReference type="ARBA" id="ARBA00002324"/>
    </source>
</evidence>
<dbReference type="SUPFAM" id="SSF52374">
    <property type="entry name" value="Nucleotidylyl transferase"/>
    <property type="match status" value="1"/>
</dbReference>
<comment type="similarity">
    <text evidence="10">Belongs to the NadD family.</text>
</comment>
<dbReference type="NCBIfam" id="TIGR00125">
    <property type="entry name" value="cyt_tran_rel"/>
    <property type="match status" value="1"/>
</dbReference>
<reference evidence="12 13" key="1">
    <citation type="submission" date="2017-11" db="EMBL/GenBank/DDBJ databases">
        <title>Draft Genome Sequence of Sporolactobacillus inulinus NBRC 111894 Isolated from Koso, a Japanese Sugar-Vegetable Fermented Beverage.</title>
        <authorList>
            <person name="Chiou T.Y."/>
            <person name="Oshima K."/>
            <person name="Suda W."/>
            <person name="Hattori M."/>
            <person name="Takahashi T."/>
        </authorList>
    </citation>
    <scope>NUCLEOTIDE SEQUENCE [LARGE SCALE GENOMIC DNA]</scope>
    <source>
        <strain evidence="12 13">NBRC111894</strain>
    </source>
</reference>